<accession>A0ABP0Y4Q1</accession>
<gene>
    <name evidence="1" type="ORF">CITCOLO1_LOCUS5431</name>
</gene>
<sequence length="87" mass="9651">MLERKRALTIINVSRDLSLSVKFAYSSILACVSNSNSIKVFLAVAQALDLANEFCRRWNSRRPISSLNARLPTPLDQVGSVGRAFLI</sequence>
<evidence type="ECO:0000313" key="2">
    <source>
        <dbReference type="Proteomes" id="UP001642487"/>
    </source>
</evidence>
<evidence type="ECO:0000313" key="1">
    <source>
        <dbReference type="EMBL" id="CAK9313702.1"/>
    </source>
</evidence>
<dbReference type="EMBL" id="OZ021745">
    <property type="protein sequence ID" value="CAK9313702.1"/>
    <property type="molecule type" value="Genomic_DNA"/>
</dbReference>
<dbReference type="Proteomes" id="UP001642487">
    <property type="component" value="Chromosome 11"/>
</dbReference>
<keyword evidence="2" id="KW-1185">Reference proteome</keyword>
<organism evidence="1 2">
    <name type="scientific">Citrullus colocynthis</name>
    <name type="common">colocynth</name>
    <dbReference type="NCBI Taxonomy" id="252529"/>
    <lineage>
        <taxon>Eukaryota</taxon>
        <taxon>Viridiplantae</taxon>
        <taxon>Streptophyta</taxon>
        <taxon>Embryophyta</taxon>
        <taxon>Tracheophyta</taxon>
        <taxon>Spermatophyta</taxon>
        <taxon>Magnoliopsida</taxon>
        <taxon>eudicotyledons</taxon>
        <taxon>Gunneridae</taxon>
        <taxon>Pentapetalae</taxon>
        <taxon>rosids</taxon>
        <taxon>fabids</taxon>
        <taxon>Cucurbitales</taxon>
        <taxon>Cucurbitaceae</taxon>
        <taxon>Benincaseae</taxon>
        <taxon>Citrullus</taxon>
    </lineage>
</organism>
<name>A0ABP0Y4Q1_9ROSI</name>
<protein>
    <submittedName>
        <fullName evidence="1">Uncharacterized protein</fullName>
    </submittedName>
</protein>
<proteinExistence type="predicted"/>
<reference evidence="1 2" key="1">
    <citation type="submission" date="2024-03" db="EMBL/GenBank/DDBJ databases">
        <authorList>
            <person name="Gkanogiannis A."/>
            <person name="Becerra Lopez-Lavalle L."/>
        </authorList>
    </citation>
    <scope>NUCLEOTIDE SEQUENCE [LARGE SCALE GENOMIC DNA]</scope>
</reference>